<evidence type="ECO:0000313" key="14">
    <source>
        <dbReference type="Proteomes" id="UP000243333"/>
    </source>
</evidence>
<feature type="binding site" evidence="11">
    <location>
        <position position="86"/>
    </location>
    <ligand>
        <name>NAD(+)</name>
        <dbReference type="ChEBI" id="CHEBI:57540"/>
    </ligand>
</feature>
<dbReference type="PIRSF" id="PIRSF500134">
    <property type="entry name" value="UDPglc_DH_bac"/>
    <property type="match status" value="1"/>
</dbReference>
<reference evidence="14" key="1">
    <citation type="submission" date="2016-10" db="EMBL/GenBank/DDBJ databases">
        <authorList>
            <person name="Varghese N."/>
            <person name="Submissions S."/>
        </authorList>
    </citation>
    <scope>NUCLEOTIDE SEQUENCE [LARGE SCALE GENOMIC DNA]</scope>
    <source>
        <strain evidence="14">DSM 23256</strain>
    </source>
</reference>
<gene>
    <name evidence="13" type="ORF">SAMN05660235_01917</name>
</gene>
<feature type="binding site" evidence="10">
    <location>
        <begin position="156"/>
        <end position="159"/>
    </location>
    <ligand>
        <name>substrate</name>
    </ligand>
</feature>
<dbReference type="EMBL" id="FNBU01000014">
    <property type="protein sequence ID" value="SDF53740.1"/>
    <property type="molecule type" value="Genomic_DNA"/>
</dbReference>
<dbReference type="InterPro" id="IPR017476">
    <property type="entry name" value="UDP-Glc/GDP-Man"/>
</dbReference>
<dbReference type="InterPro" id="IPR001732">
    <property type="entry name" value="UDP-Glc/GDP-Man_DH_N"/>
</dbReference>
<feature type="binding site" evidence="10">
    <location>
        <position position="328"/>
    </location>
    <ligand>
        <name>substrate</name>
    </ligand>
</feature>
<evidence type="ECO:0000259" key="12">
    <source>
        <dbReference type="SMART" id="SM00984"/>
    </source>
</evidence>
<comment type="catalytic activity">
    <reaction evidence="6 8">
        <text>UDP-alpha-D-glucose + 2 NAD(+) + H2O = UDP-alpha-D-glucuronate + 2 NADH + 3 H(+)</text>
        <dbReference type="Rhea" id="RHEA:23596"/>
        <dbReference type="ChEBI" id="CHEBI:15377"/>
        <dbReference type="ChEBI" id="CHEBI:15378"/>
        <dbReference type="ChEBI" id="CHEBI:57540"/>
        <dbReference type="ChEBI" id="CHEBI:57945"/>
        <dbReference type="ChEBI" id="CHEBI:58052"/>
        <dbReference type="ChEBI" id="CHEBI:58885"/>
        <dbReference type="EC" id="1.1.1.22"/>
    </reaction>
</comment>
<dbReference type="SUPFAM" id="SSF52413">
    <property type="entry name" value="UDP-glucose/GDP-mannose dehydrogenase C-terminal domain"/>
    <property type="match status" value="1"/>
</dbReference>
<dbReference type="SMART" id="SM00984">
    <property type="entry name" value="UDPG_MGDP_dh_C"/>
    <property type="match status" value="1"/>
</dbReference>
<evidence type="ECO:0000256" key="10">
    <source>
        <dbReference type="PIRSR" id="PIRSR500134-2"/>
    </source>
</evidence>
<feature type="binding site" evidence="10">
    <location>
        <position position="211"/>
    </location>
    <ligand>
        <name>substrate</name>
    </ligand>
</feature>
<dbReference type="InterPro" id="IPR014027">
    <property type="entry name" value="UDP-Glc/GDP-Man_DH_C"/>
</dbReference>
<evidence type="ECO:0000256" key="6">
    <source>
        <dbReference type="ARBA" id="ARBA00047473"/>
    </source>
</evidence>
<dbReference type="GO" id="GO:0006065">
    <property type="term" value="P:UDP-glucuronate biosynthetic process"/>
    <property type="evidence" value="ECO:0007669"/>
    <property type="project" value="UniProtKB-UniPathway"/>
</dbReference>
<proteinExistence type="inferred from homology"/>
<feature type="binding site" evidence="10">
    <location>
        <position position="264"/>
    </location>
    <ligand>
        <name>substrate</name>
    </ligand>
</feature>
<dbReference type="Proteomes" id="UP000243333">
    <property type="component" value="Unassembled WGS sequence"/>
</dbReference>
<dbReference type="SUPFAM" id="SSF48179">
    <property type="entry name" value="6-phosphogluconate dehydrogenase C-terminal domain-like"/>
    <property type="match status" value="1"/>
</dbReference>
<comment type="pathway">
    <text evidence="1">Nucleotide-sugar biosynthesis; UDP-alpha-D-glucuronate biosynthesis; UDP-alpha-D-glucuronate from UDP-alpha-D-glucose: step 1/1.</text>
</comment>
<feature type="binding site" evidence="11">
    <location>
        <position position="35"/>
    </location>
    <ligand>
        <name>NAD(+)</name>
        <dbReference type="ChEBI" id="CHEBI:57540"/>
    </ligand>
</feature>
<comment type="similarity">
    <text evidence="2 8">Belongs to the UDP-glucose/GDP-mannose dehydrogenase family.</text>
</comment>
<feature type="binding site" evidence="11">
    <location>
        <position position="335"/>
    </location>
    <ligand>
        <name>NAD(+)</name>
        <dbReference type="ChEBI" id="CHEBI:57540"/>
    </ligand>
</feature>
<dbReference type="InterPro" id="IPR028357">
    <property type="entry name" value="UDPglc_DH_bac"/>
</dbReference>
<dbReference type="InterPro" id="IPR014026">
    <property type="entry name" value="UDP-Glc/GDP-Man_DH_dimer"/>
</dbReference>
<dbReference type="Pfam" id="PF03720">
    <property type="entry name" value="UDPG_MGDP_dh_C"/>
    <property type="match status" value="1"/>
</dbReference>
<dbReference type="UniPathway" id="UPA00038">
    <property type="reaction ID" value="UER00491"/>
</dbReference>
<evidence type="ECO:0000256" key="3">
    <source>
        <dbReference type="ARBA" id="ARBA00012954"/>
    </source>
</evidence>
<dbReference type="OrthoDB" id="9803238at2"/>
<evidence type="ECO:0000313" key="13">
    <source>
        <dbReference type="EMBL" id="SDF53740.1"/>
    </source>
</evidence>
<dbReference type="FunFam" id="1.20.5.100:FF:000001">
    <property type="entry name" value="UDP-glucose 6-dehydrogenase"/>
    <property type="match status" value="1"/>
</dbReference>
<sequence>MKIAVVGTGYVGLVAGACFAEIGNTVWCVDKDEAKITNLEAGLLPIYEPGLPEMVAKNVANGRLHFSAALQPALAQAELCFITVGTPPRADGAADLSQVYTVAQEIGQLLDHHLIVVNKSTVPVGTAEIVRSIIAQELKRRGQENVTFAVVSNPEFLREGRAINDFMRPDRVVIGTDSNEAAKIMKELYQPIVRDQHPLLIMDIKSAELTKYAANAMLATRISFMNEIARLCDKVGADVNRVRQGMGADGRIGLQFLDAGAGYGGSCFPKDVKELIHTGRKYGLEMAIIQAVDQVNERQKHYLAEMIGRYFGDNLAQKKFALWGLAFKPETDDIREAPALAIIRSLVHRGATITAYDPQAIPQAKVALTGCGGRLFYAENKMAALDDADALILVTEWQEFTQPDFAEMKRRLRQPLIFDGRNQYDPVGMAALGFEYYCIGRGYCV</sequence>
<dbReference type="GO" id="GO:0051287">
    <property type="term" value="F:NAD binding"/>
    <property type="evidence" value="ECO:0007669"/>
    <property type="project" value="InterPro"/>
</dbReference>
<dbReference type="PROSITE" id="PS51257">
    <property type="entry name" value="PROKAR_LIPOPROTEIN"/>
    <property type="match status" value="1"/>
</dbReference>
<evidence type="ECO:0000256" key="7">
    <source>
        <dbReference type="ARBA" id="ARBA00053241"/>
    </source>
</evidence>
<evidence type="ECO:0000256" key="9">
    <source>
        <dbReference type="PIRSR" id="PIRSR500134-1"/>
    </source>
</evidence>
<organism evidence="13 14">
    <name type="scientific">Sporolituus thermophilus DSM 23256</name>
    <dbReference type="NCBI Taxonomy" id="1123285"/>
    <lineage>
        <taxon>Bacteria</taxon>
        <taxon>Bacillati</taxon>
        <taxon>Bacillota</taxon>
        <taxon>Negativicutes</taxon>
        <taxon>Selenomonadales</taxon>
        <taxon>Sporomusaceae</taxon>
        <taxon>Sporolituus</taxon>
    </lineage>
</organism>
<dbReference type="AlphaFoldDB" id="A0A1G7LXT6"/>
<evidence type="ECO:0000256" key="4">
    <source>
        <dbReference type="ARBA" id="ARBA00023002"/>
    </source>
</evidence>
<feature type="binding site" evidence="11">
    <location>
        <position position="30"/>
    </location>
    <ligand>
        <name>NAD(+)</name>
        <dbReference type="ChEBI" id="CHEBI:57540"/>
    </ligand>
</feature>
<dbReference type="InterPro" id="IPR036220">
    <property type="entry name" value="UDP-Glc/GDP-Man_DH_C_sf"/>
</dbReference>
<evidence type="ECO:0000256" key="8">
    <source>
        <dbReference type="PIRNR" id="PIRNR000124"/>
    </source>
</evidence>
<dbReference type="EC" id="1.1.1.22" evidence="3 8"/>
<accession>A0A1G7LXT6</accession>
<dbReference type="NCBIfam" id="TIGR03026">
    <property type="entry name" value="NDP-sugDHase"/>
    <property type="match status" value="1"/>
</dbReference>
<name>A0A1G7LXT6_9FIRM</name>
<evidence type="ECO:0000256" key="5">
    <source>
        <dbReference type="ARBA" id="ARBA00023027"/>
    </source>
</evidence>
<evidence type="ECO:0000256" key="11">
    <source>
        <dbReference type="PIRSR" id="PIRSR500134-3"/>
    </source>
</evidence>
<dbReference type="STRING" id="1123285.SAMN05660235_01917"/>
<dbReference type="PANTHER" id="PTHR43750">
    <property type="entry name" value="UDP-GLUCOSE 6-DEHYDROGENASE TUAD"/>
    <property type="match status" value="1"/>
</dbReference>
<feature type="binding site" evidence="10">
    <location>
        <begin position="256"/>
        <end position="260"/>
    </location>
    <ligand>
        <name>substrate</name>
    </ligand>
</feature>
<dbReference type="Pfam" id="PF03721">
    <property type="entry name" value="UDPG_MGDP_dh_N"/>
    <property type="match status" value="1"/>
</dbReference>
<evidence type="ECO:0000256" key="2">
    <source>
        <dbReference type="ARBA" id="ARBA00006601"/>
    </source>
</evidence>
<dbReference type="Gene3D" id="1.20.5.100">
    <property type="entry name" value="Cytochrome c1, transmembrane anchor, C-terminal"/>
    <property type="match status" value="1"/>
</dbReference>
<dbReference type="GO" id="GO:0000271">
    <property type="term" value="P:polysaccharide biosynthetic process"/>
    <property type="evidence" value="ECO:0007669"/>
    <property type="project" value="InterPro"/>
</dbReference>
<dbReference type="PANTHER" id="PTHR43750:SF3">
    <property type="entry name" value="UDP-GLUCOSE 6-DEHYDROGENASE TUAD"/>
    <property type="match status" value="1"/>
</dbReference>
<dbReference type="Gene3D" id="3.40.50.720">
    <property type="entry name" value="NAD(P)-binding Rossmann-like Domain"/>
    <property type="match status" value="2"/>
</dbReference>
<evidence type="ECO:0000256" key="1">
    <source>
        <dbReference type="ARBA" id="ARBA00004701"/>
    </source>
</evidence>
<keyword evidence="4 8" id="KW-0560">Oxidoreductase</keyword>
<comment type="function">
    <text evidence="7">Catalyzes the conversion of UDP-glucose into UDP-glucuronate, one of the precursors of teichuronic acid.</text>
</comment>
<dbReference type="GO" id="GO:0003979">
    <property type="term" value="F:UDP-glucose 6-dehydrogenase activity"/>
    <property type="evidence" value="ECO:0007669"/>
    <property type="project" value="UniProtKB-EC"/>
</dbReference>
<feature type="active site" description="Nucleophile" evidence="9">
    <location>
        <position position="267"/>
    </location>
</feature>
<dbReference type="Pfam" id="PF00984">
    <property type="entry name" value="UDPG_MGDP_dh"/>
    <property type="match status" value="1"/>
</dbReference>
<keyword evidence="5 8" id="KW-0520">NAD</keyword>
<dbReference type="InterPro" id="IPR008927">
    <property type="entry name" value="6-PGluconate_DH-like_C_sf"/>
</dbReference>
<dbReference type="InterPro" id="IPR036291">
    <property type="entry name" value="NAD(P)-bd_dom_sf"/>
</dbReference>
<dbReference type="SUPFAM" id="SSF51735">
    <property type="entry name" value="NAD(P)-binding Rossmann-fold domains"/>
    <property type="match status" value="1"/>
</dbReference>
<dbReference type="PIRSF" id="PIRSF000124">
    <property type="entry name" value="UDPglc_GDPman_dh"/>
    <property type="match status" value="1"/>
</dbReference>
<feature type="binding site" evidence="11">
    <location>
        <position position="270"/>
    </location>
    <ligand>
        <name>NAD(+)</name>
        <dbReference type="ChEBI" id="CHEBI:57540"/>
    </ligand>
</feature>
<feature type="binding site" evidence="11">
    <location>
        <position position="121"/>
    </location>
    <ligand>
        <name>NAD(+)</name>
        <dbReference type="ChEBI" id="CHEBI:57540"/>
    </ligand>
</feature>
<protein>
    <recommendedName>
        <fullName evidence="3 8">UDP-glucose 6-dehydrogenase</fullName>
        <ecNumber evidence="3 8">1.1.1.22</ecNumber>
    </recommendedName>
</protein>
<feature type="binding site" evidence="11">
    <location>
        <position position="159"/>
    </location>
    <ligand>
        <name>NAD(+)</name>
        <dbReference type="ChEBI" id="CHEBI:57540"/>
    </ligand>
</feature>
<feature type="domain" description="UDP-glucose/GDP-mannose dehydrogenase C-terminal" evidence="12">
    <location>
        <begin position="321"/>
        <end position="426"/>
    </location>
</feature>
<keyword evidence="14" id="KW-1185">Reference proteome</keyword>